<dbReference type="Pfam" id="PF04413">
    <property type="entry name" value="Glycos_transf_N"/>
    <property type="match status" value="1"/>
</dbReference>
<organism evidence="10 11">
    <name type="scientific">Leeuwenhoekiella marinoflava</name>
    <dbReference type="NCBI Taxonomy" id="988"/>
    <lineage>
        <taxon>Bacteria</taxon>
        <taxon>Pseudomonadati</taxon>
        <taxon>Bacteroidota</taxon>
        <taxon>Flavobacteriia</taxon>
        <taxon>Flavobacteriales</taxon>
        <taxon>Flavobacteriaceae</taxon>
        <taxon>Leeuwenhoekiella</taxon>
    </lineage>
</organism>
<evidence type="ECO:0000256" key="1">
    <source>
        <dbReference type="ARBA" id="ARBA00004713"/>
    </source>
</evidence>
<evidence type="ECO:0000259" key="9">
    <source>
        <dbReference type="Pfam" id="PF04413"/>
    </source>
</evidence>
<evidence type="ECO:0000256" key="7">
    <source>
        <dbReference type="PIRSR" id="PIRSR639901-1"/>
    </source>
</evidence>
<name>A0A4Q0PNP3_9FLAO</name>
<dbReference type="STRING" id="1122159.SAMN02745246_01445"/>
<dbReference type="Gene3D" id="3.40.50.11720">
    <property type="entry name" value="3-Deoxy-D-manno-octulosonic-acid transferase, N-terminal domain"/>
    <property type="match status" value="1"/>
</dbReference>
<accession>A0A4Q0PNP3</accession>
<dbReference type="GO" id="GO:0005886">
    <property type="term" value="C:plasma membrane"/>
    <property type="evidence" value="ECO:0007669"/>
    <property type="project" value="UniProtKB-SubCell"/>
</dbReference>
<dbReference type="InterPro" id="IPR007507">
    <property type="entry name" value="Glycos_transf_N"/>
</dbReference>
<comment type="catalytic activity">
    <reaction evidence="6 8">
        <text>lipid IVA (E. coli) + CMP-3-deoxy-beta-D-manno-octulosonate = alpha-Kdo-(2-&gt;6)-lipid IVA (E. coli) + CMP + H(+)</text>
        <dbReference type="Rhea" id="RHEA:28066"/>
        <dbReference type="ChEBI" id="CHEBI:15378"/>
        <dbReference type="ChEBI" id="CHEBI:58603"/>
        <dbReference type="ChEBI" id="CHEBI:60364"/>
        <dbReference type="ChEBI" id="CHEBI:60377"/>
        <dbReference type="ChEBI" id="CHEBI:85987"/>
        <dbReference type="EC" id="2.4.99.12"/>
    </reaction>
</comment>
<dbReference type="GO" id="GO:0009244">
    <property type="term" value="P:lipopolysaccharide core region biosynthetic process"/>
    <property type="evidence" value="ECO:0007669"/>
    <property type="project" value="UniProtKB-UniRule"/>
</dbReference>
<dbReference type="Gene3D" id="3.40.50.2000">
    <property type="entry name" value="Glycogen Phosphorylase B"/>
    <property type="match status" value="1"/>
</dbReference>
<comment type="function">
    <text evidence="8">Involved in lipopolysaccharide (LPS) biosynthesis. Catalyzes the transfer of 3-deoxy-D-manno-octulosonate (Kdo) residue(s) from CMP-Kdo to lipid IV(A), the tetraacyldisaccharide-1,4'-bisphosphate precursor of lipid A.</text>
</comment>
<keyword evidence="8" id="KW-0472">Membrane</keyword>
<proteinExistence type="inferred from homology"/>
<dbReference type="InterPro" id="IPR038107">
    <property type="entry name" value="Glycos_transf_N_sf"/>
</dbReference>
<comment type="pathway">
    <text evidence="1 8">Bacterial outer membrane biogenesis; LPS core biosynthesis.</text>
</comment>
<dbReference type="GO" id="GO:0009245">
    <property type="term" value="P:lipid A biosynthetic process"/>
    <property type="evidence" value="ECO:0007669"/>
    <property type="project" value="TreeGrafter"/>
</dbReference>
<dbReference type="EC" id="2.4.99.12" evidence="2 8"/>
<dbReference type="InterPro" id="IPR039901">
    <property type="entry name" value="Kdotransferase"/>
</dbReference>
<evidence type="ECO:0000256" key="2">
    <source>
        <dbReference type="ARBA" id="ARBA00012621"/>
    </source>
</evidence>
<comment type="subcellular location">
    <subcellularLocation>
        <location evidence="8">Cell membrane</location>
    </subcellularLocation>
</comment>
<keyword evidence="8" id="KW-1003">Cell membrane</keyword>
<dbReference type="SUPFAM" id="SSF53756">
    <property type="entry name" value="UDP-Glycosyltransferase/glycogen phosphorylase"/>
    <property type="match status" value="1"/>
</dbReference>
<evidence type="ECO:0000256" key="5">
    <source>
        <dbReference type="ARBA" id="ARBA00031445"/>
    </source>
</evidence>
<dbReference type="EMBL" id="QOVL01000005">
    <property type="protein sequence ID" value="RXG32083.1"/>
    <property type="molecule type" value="Genomic_DNA"/>
</dbReference>
<feature type="transmembrane region" description="Helical" evidence="8">
    <location>
        <begin position="42"/>
        <end position="61"/>
    </location>
</feature>
<dbReference type="Proteomes" id="UP000290608">
    <property type="component" value="Unassembled WGS sequence"/>
</dbReference>
<dbReference type="AlphaFoldDB" id="A0A4Q0PNP3"/>
<dbReference type="PANTHER" id="PTHR42755:SF1">
    <property type="entry name" value="3-DEOXY-D-MANNO-OCTULOSONIC ACID TRANSFERASE, MITOCHONDRIAL-RELATED"/>
    <property type="match status" value="1"/>
</dbReference>
<keyword evidence="8" id="KW-1133">Transmembrane helix</keyword>
<evidence type="ECO:0000313" key="11">
    <source>
        <dbReference type="Proteomes" id="UP000290608"/>
    </source>
</evidence>
<keyword evidence="8" id="KW-0448">Lipopolysaccharide biosynthesis</keyword>
<comment type="similarity">
    <text evidence="8">Belongs to the glycosyltransferase group 1 family.</text>
</comment>
<dbReference type="UniPathway" id="UPA00958"/>
<evidence type="ECO:0000256" key="3">
    <source>
        <dbReference type="ARBA" id="ARBA00019077"/>
    </source>
</evidence>
<protein>
    <recommendedName>
        <fullName evidence="3 8">3-deoxy-D-manno-octulosonic acid transferase</fullName>
        <shortName evidence="8">Kdo transferase</shortName>
        <ecNumber evidence="2 8">2.4.99.12</ecNumber>
    </recommendedName>
    <alternativeName>
        <fullName evidence="5 8">Lipid IV(A) 3-deoxy-D-manno-octulosonic acid transferase</fullName>
    </alternativeName>
</protein>
<dbReference type="PANTHER" id="PTHR42755">
    <property type="entry name" value="3-DEOXY-MANNO-OCTULOSONATE CYTIDYLYLTRANSFERASE"/>
    <property type="match status" value="1"/>
</dbReference>
<gene>
    <name evidence="10" type="ORF">DSL99_1390</name>
</gene>
<keyword evidence="4 8" id="KW-0808">Transferase</keyword>
<reference evidence="10 11" key="1">
    <citation type="submission" date="2018-07" db="EMBL/GenBank/DDBJ databases">
        <title>Leeuwenhoekiella genomics.</title>
        <authorList>
            <person name="Tahon G."/>
            <person name="Willems A."/>
        </authorList>
    </citation>
    <scope>NUCLEOTIDE SEQUENCE [LARGE SCALE GENOMIC DNA]</scope>
    <source>
        <strain evidence="10 11">LMG 1345</strain>
    </source>
</reference>
<keyword evidence="8" id="KW-0812">Transmembrane</keyword>
<sequence>MKSDFISKIRSFSGKTKVRNLATSTNVFFYGKGYFCEVMRHIYSFFISLFNALLPVLGLFSSKLKEFRGVRQTVFNYLESKIEGSDRVIWIHAASLGEYEQAVPVLEELRIQYPSHKILLTFFSPSGYTIRKNTPLADLVTYLPLDTEANADAFISITSPELVLFVKYEFWPNYLDKLKRNNISTLLISGVFRESQPFFKFYGSWMKKSLRAFDYFFLQNESSLKNLKKLGFTNAEVSGDTRFDRVSRQLEYNNTLDFIAEFKQDKLLLVCGSTWPEDETLLLDFINNVAEVKIILAPHKINSEKIEAFRSKLTKNVVLHSELKIKNLQEAEVLIIDAIGFLTKIYAYADIAYVGGAAGATGLHNVLEPATFGIPILTGTHIDKFPEAGQMNRIAALFTVKNPAETSVVLGKLISDKKFRDQTGIIAGQFVSGNTGATHSIMSYLKIKHLLPD</sequence>
<dbReference type="GO" id="GO:0043842">
    <property type="term" value="F:Kdo transferase activity"/>
    <property type="evidence" value="ECO:0007669"/>
    <property type="project" value="UniProtKB-EC"/>
</dbReference>
<evidence type="ECO:0000313" key="10">
    <source>
        <dbReference type="EMBL" id="RXG32083.1"/>
    </source>
</evidence>
<evidence type="ECO:0000256" key="6">
    <source>
        <dbReference type="ARBA" id="ARBA00049183"/>
    </source>
</evidence>
<feature type="active site" description="Proton acceptor" evidence="7">
    <location>
        <position position="98"/>
    </location>
</feature>
<evidence type="ECO:0000256" key="4">
    <source>
        <dbReference type="ARBA" id="ARBA00022679"/>
    </source>
</evidence>
<feature type="domain" description="3-deoxy-D-manno-octulosonic-acid transferase N-terminal" evidence="9">
    <location>
        <begin position="83"/>
        <end position="244"/>
    </location>
</feature>
<evidence type="ECO:0000256" key="8">
    <source>
        <dbReference type="RuleBase" id="RU365103"/>
    </source>
</evidence>
<comment type="caution">
    <text evidence="10">The sequence shown here is derived from an EMBL/GenBank/DDBJ whole genome shotgun (WGS) entry which is preliminary data.</text>
</comment>